<reference evidence="3" key="1">
    <citation type="submission" date="2023-03" db="EMBL/GenBank/DDBJ databases">
        <title>MT1 and MT2 Draft Genomes of Novel Species.</title>
        <authorList>
            <person name="Venkateswaran K."/>
        </authorList>
    </citation>
    <scope>NUCLEOTIDE SEQUENCE</scope>
    <source>
        <strain evidence="3">F6_3S_P_2</strain>
    </source>
</reference>
<organism evidence="3 4">
    <name type="scientific">Sporosarcina highlanderae</name>
    <dbReference type="NCBI Taxonomy" id="3035916"/>
    <lineage>
        <taxon>Bacteria</taxon>
        <taxon>Bacillati</taxon>
        <taxon>Bacillota</taxon>
        <taxon>Bacilli</taxon>
        <taxon>Bacillales</taxon>
        <taxon>Caryophanaceae</taxon>
        <taxon>Sporosarcina</taxon>
    </lineage>
</organism>
<dbReference type="InterPro" id="IPR009875">
    <property type="entry name" value="PilZ_domain"/>
</dbReference>
<dbReference type="InterPro" id="IPR009926">
    <property type="entry name" value="T3SS_YcgR_PilZN"/>
</dbReference>
<dbReference type="Gene3D" id="2.40.10.220">
    <property type="entry name" value="predicted glycosyltransferase like domains"/>
    <property type="match status" value="1"/>
</dbReference>
<proteinExistence type="predicted"/>
<dbReference type="EMBL" id="JAROCC010000013">
    <property type="protein sequence ID" value="MDN4608752.1"/>
    <property type="molecule type" value="Genomic_DNA"/>
</dbReference>
<dbReference type="Pfam" id="PF12945">
    <property type="entry name" value="PilZNR"/>
    <property type="match status" value="1"/>
</dbReference>
<evidence type="ECO:0000313" key="4">
    <source>
        <dbReference type="Proteomes" id="UP001175097"/>
    </source>
</evidence>
<evidence type="ECO:0000259" key="2">
    <source>
        <dbReference type="Pfam" id="PF12945"/>
    </source>
</evidence>
<dbReference type="RefSeq" id="WP_301245023.1">
    <property type="nucleotide sequence ID" value="NZ_JAROCC010000013.1"/>
</dbReference>
<keyword evidence="3" id="KW-0969">Cilium</keyword>
<keyword evidence="3" id="KW-0966">Cell projection</keyword>
<protein>
    <submittedName>
        <fullName evidence="3">Flagellar brake domain-containing protein</fullName>
    </submittedName>
</protein>
<dbReference type="SUPFAM" id="SSF141371">
    <property type="entry name" value="PilZ domain-like"/>
    <property type="match status" value="2"/>
</dbReference>
<dbReference type="Proteomes" id="UP001175097">
    <property type="component" value="Unassembled WGS sequence"/>
</dbReference>
<keyword evidence="4" id="KW-1185">Reference proteome</keyword>
<accession>A0ABT8JV74</accession>
<keyword evidence="3" id="KW-0282">Flagellum</keyword>
<dbReference type="Pfam" id="PF07238">
    <property type="entry name" value="PilZ"/>
    <property type="match status" value="1"/>
</dbReference>
<evidence type="ECO:0000259" key="1">
    <source>
        <dbReference type="Pfam" id="PF07238"/>
    </source>
</evidence>
<name>A0ABT8JV74_9BACL</name>
<gene>
    <name evidence="3" type="ORF">P5G49_14925</name>
</gene>
<comment type="caution">
    <text evidence="3">The sequence shown here is derived from an EMBL/GenBank/DDBJ whole genome shotgun (WGS) entry which is preliminary data.</text>
</comment>
<evidence type="ECO:0000313" key="3">
    <source>
        <dbReference type="EMBL" id="MDN4608752.1"/>
    </source>
</evidence>
<feature type="domain" description="PilZ" evidence="1">
    <location>
        <begin position="99"/>
        <end position="204"/>
    </location>
</feature>
<feature type="domain" description="Type III secretion system flagellar brake protein YcgR PilZN" evidence="2">
    <location>
        <begin position="5"/>
        <end position="90"/>
    </location>
</feature>
<sequence>MFLSIGTTLTIVKDIEENNSEKFKSKVVDTGEGYVMIDYPVNIETNRTTFFIDGTKLQISFVQNNISYSFKTEVTGRANKDIPMLKVSYPGDKKLTKIQRREYVRVETAVDVAVDFGGTFHQYVTDDISAGGIALNLGPKDSFEDGEKVRLTIALPFLNDEIKYIKTEAQAIRTWMKNERAIASLQFLDTTPKDRQNIIRFCFERQLQARNDA</sequence>